<evidence type="ECO:0000256" key="2">
    <source>
        <dbReference type="ARBA" id="ARBA00022741"/>
    </source>
</evidence>
<sequence length="485" mass="55758">MDATKRPMSLPPDFANYAETHKLFDMFKFLQEQLLIKQPENPIEFLINLLKMEFKEVLRVIIIGPPASGKSTIAKMISNKLNLVCMNLDNILVDTAAHLQEEAFTYQRERRELPEDLLLKIIIDKIDGAKILCRMRGWVMEGLLKSKSSILQLQQRGIYPSHCIFLKAPDTVLIERAVGKRVDPRDGTIYHTTFDWPANLEIQRNLVTIPGCSEPEMVRQLLKYHRTIDEIIFCFQHITKKINADQPKADIFSQVLSFLSSSPRSMAPHNPRIILLGAIGSGRKTQAELLAKKYQLINVSCSQLIKEAIAKETKMGSVAQTYLDRQMTIPDLAIMNILKERLTRLDCMTCGWVLHGFPRNQVQAEQLEKEGLFPTRVFFLDVPLDTILERVTEKRTDPQTGQQHHLHFNPPLTAEVMKRLCINPKHEPDVVKEKVADYRAYEEELSDFYHENGVHVNADQDYYTVFEIIQSILVHPVVKKFSNKT</sequence>
<dbReference type="CDD" id="cd22979">
    <property type="entry name" value="DD_AK8"/>
    <property type="match status" value="1"/>
</dbReference>
<evidence type="ECO:0000256" key="4">
    <source>
        <dbReference type="RuleBase" id="RU003330"/>
    </source>
</evidence>
<keyword evidence="6" id="KW-1185">Reference proteome</keyword>
<comment type="caution">
    <text evidence="5">The sequence shown here is derived from an EMBL/GenBank/DDBJ whole genome shotgun (WGS) entry which is preliminary data.</text>
</comment>
<dbReference type="OrthoDB" id="522106at2759"/>
<evidence type="ECO:0000256" key="1">
    <source>
        <dbReference type="ARBA" id="ARBA00022679"/>
    </source>
</evidence>
<keyword evidence="1 4" id="KW-0808">Transferase</keyword>
<dbReference type="PANTHER" id="PTHR23359">
    <property type="entry name" value="NUCLEOTIDE KINASE"/>
    <property type="match status" value="1"/>
</dbReference>
<dbReference type="Pfam" id="PF00406">
    <property type="entry name" value="ADK"/>
    <property type="match status" value="1"/>
</dbReference>
<reference evidence="5" key="1">
    <citation type="submission" date="2021-01" db="EMBL/GenBank/DDBJ databases">
        <authorList>
            <person name="Li R."/>
            <person name="Bekaert M."/>
        </authorList>
    </citation>
    <scope>NUCLEOTIDE SEQUENCE</scope>
    <source>
        <strain evidence="5">Farmed</strain>
    </source>
</reference>
<dbReference type="EMBL" id="CAHIKZ030001877">
    <property type="protein sequence ID" value="CAE1276276.1"/>
    <property type="molecule type" value="Genomic_DNA"/>
</dbReference>
<dbReference type="EC" id="2.7.4.3" evidence="5"/>
<keyword evidence="2" id="KW-0547">Nucleotide-binding</keyword>
<gene>
    <name evidence="5" type="ORF">SPHA_39918</name>
</gene>
<evidence type="ECO:0000256" key="3">
    <source>
        <dbReference type="ARBA" id="ARBA00022777"/>
    </source>
</evidence>
<dbReference type="AlphaFoldDB" id="A0A812CQQ2"/>
<dbReference type="HAMAP" id="MF_00235">
    <property type="entry name" value="Adenylate_kinase_Adk"/>
    <property type="match status" value="1"/>
</dbReference>
<dbReference type="Pfam" id="PF13207">
    <property type="entry name" value="AAA_17"/>
    <property type="match status" value="1"/>
</dbReference>
<dbReference type="Gene3D" id="3.40.50.300">
    <property type="entry name" value="P-loop containing nucleotide triphosphate hydrolases"/>
    <property type="match status" value="2"/>
</dbReference>
<dbReference type="InterPro" id="IPR000850">
    <property type="entry name" value="Adenylat/UMP-CMP_kin"/>
</dbReference>
<name>A0A812CQQ2_ACAPH</name>
<dbReference type="GO" id="GO:0005524">
    <property type="term" value="F:ATP binding"/>
    <property type="evidence" value="ECO:0007669"/>
    <property type="project" value="InterPro"/>
</dbReference>
<organism evidence="5 6">
    <name type="scientific">Acanthosepion pharaonis</name>
    <name type="common">Pharaoh cuttlefish</name>
    <name type="synonym">Sepia pharaonis</name>
    <dbReference type="NCBI Taxonomy" id="158019"/>
    <lineage>
        <taxon>Eukaryota</taxon>
        <taxon>Metazoa</taxon>
        <taxon>Spiralia</taxon>
        <taxon>Lophotrochozoa</taxon>
        <taxon>Mollusca</taxon>
        <taxon>Cephalopoda</taxon>
        <taxon>Coleoidea</taxon>
        <taxon>Decapodiformes</taxon>
        <taxon>Sepiida</taxon>
        <taxon>Sepiina</taxon>
        <taxon>Sepiidae</taxon>
        <taxon>Acanthosepion</taxon>
    </lineage>
</organism>
<dbReference type="PRINTS" id="PR00094">
    <property type="entry name" value="ADENYLTKNASE"/>
</dbReference>
<dbReference type="SUPFAM" id="SSF52540">
    <property type="entry name" value="P-loop containing nucleoside triphosphate hydrolases"/>
    <property type="match status" value="2"/>
</dbReference>
<proteinExistence type="inferred from homology"/>
<evidence type="ECO:0000313" key="5">
    <source>
        <dbReference type="EMBL" id="CAE1276276.1"/>
    </source>
</evidence>
<evidence type="ECO:0000313" key="6">
    <source>
        <dbReference type="Proteomes" id="UP000597762"/>
    </source>
</evidence>
<dbReference type="CDD" id="cd01428">
    <property type="entry name" value="ADK"/>
    <property type="match status" value="1"/>
</dbReference>
<dbReference type="InterPro" id="IPR027417">
    <property type="entry name" value="P-loop_NTPase"/>
</dbReference>
<keyword evidence="3 4" id="KW-0418">Kinase</keyword>
<accession>A0A812CQQ2</accession>
<protein>
    <submittedName>
        <fullName evidence="5">Adk</fullName>
        <ecNumber evidence="5">2.7.4.3</ecNumber>
    </submittedName>
</protein>
<dbReference type="Proteomes" id="UP000597762">
    <property type="component" value="Unassembled WGS sequence"/>
</dbReference>
<comment type="similarity">
    <text evidence="4">Belongs to the adenylate kinase family.</text>
</comment>
<dbReference type="GO" id="GO:0004017">
    <property type="term" value="F:AMP kinase activity"/>
    <property type="evidence" value="ECO:0007669"/>
    <property type="project" value="UniProtKB-EC"/>
</dbReference>